<feature type="binding site" evidence="7">
    <location>
        <position position="249"/>
    </location>
    <ligand>
        <name>Zn(2+)</name>
        <dbReference type="ChEBI" id="CHEBI:29105"/>
    </ligand>
</feature>
<dbReference type="GO" id="GO:0005506">
    <property type="term" value="F:iron ion binding"/>
    <property type="evidence" value="ECO:0007669"/>
    <property type="project" value="UniProtKB-UniRule"/>
</dbReference>
<evidence type="ECO:0000313" key="9">
    <source>
        <dbReference type="EMBL" id="MBS5520006.1"/>
    </source>
</evidence>
<comment type="cofactor">
    <cofactor evidence="7">
        <name>Zn(2+)</name>
        <dbReference type="ChEBI" id="CHEBI:29105"/>
    </cofactor>
    <cofactor evidence="7">
        <name>Fe(3+)</name>
        <dbReference type="ChEBI" id="CHEBI:29034"/>
    </cofactor>
    <text evidence="7">Binds 1 zinc or iron ion per subunit.</text>
</comment>
<dbReference type="EMBL" id="JAGZCZ010000007">
    <property type="protein sequence ID" value="MBS5520006.1"/>
    <property type="molecule type" value="Genomic_DNA"/>
</dbReference>
<dbReference type="Gene3D" id="2.30.40.10">
    <property type="entry name" value="Urease, subunit C, domain 1"/>
    <property type="match status" value="1"/>
</dbReference>
<feature type="binding site" evidence="7">
    <location>
        <position position="252"/>
    </location>
    <ligand>
        <name>4-imidazolone-5-propanoate</name>
        <dbReference type="ChEBI" id="CHEBI:77893"/>
    </ligand>
</feature>
<dbReference type="PANTHER" id="PTHR42752">
    <property type="entry name" value="IMIDAZOLONEPROPIONASE"/>
    <property type="match status" value="1"/>
</dbReference>
<dbReference type="SUPFAM" id="SSF51338">
    <property type="entry name" value="Composite domain of metallo-dependent hydrolases"/>
    <property type="match status" value="1"/>
</dbReference>
<comment type="function">
    <text evidence="7">Catalyzes the hydrolytic cleavage of the carbon-nitrogen bond in imidazolone-5-propanoate to yield N-formimidoyl-L-glutamate. It is the third step in the universal histidine degradation pathway.</text>
</comment>
<feature type="binding site" evidence="7">
    <location>
        <position position="79"/>
    </location>
    <ligand>
        <name>Zn(2+)</name>
        <dbReference type="ChEBI" id="CHEBI:29105"/>
    </ligand>
</feature>
<organism evidence="9 10">
    <name type="scientific">Acidaminococcus intestini</name>
    <dbReference type="NCBI Taxonomy" id="187327"/>
    <lineage>
        <taxon>Bacteria</taxon>
        <taxon>Bacillati</taxon>
        <taxon>Bacillota</taxon>
        <taxon>Negativicutes</taxon>
        <taxon>Acidaminococcales</taxon>
        <taxon>Acidaminococcaceae</taxon>
        <taxon>Acidaminococcus</taxon>
    </lineage>
</organism>
<evidence type="ECO:0000256" key="4">
    <source>
        <dbReference type="ARBA" id="ARBA00022808"/>
    </source>
</evidence>
<accession>A0A943EH57</accession>
<feature type="binding site" evidence="7">
    <location>
        <position position="327"/>
    </location>
    <ligand>
        <name>N-formimidoyl-L-glutamate</name>
        <dbReference type="ChEBI" id="CHEBI:58928"/>
    </ligand>
</feature>
<comment type="similarity">
    <text evidence="7">Belongs to the metallo-dependent hydrolases superfamily. HutI family.</text>
</comment>
<dbReference type="InterPro" id="IPR032466">
    <property type="entry name" value="Metal_Hydrolase"/>
</dbReference>
<feature type="domain" description="Amidohydrolase-related" evidence="8">
    <location>
        <begin position="71"/>
        <end position="411"/>
    </location>
</feature>
<dbReference type="Proteomes" id="UP000754226">
    <property type="component" value="Unassembled WGS sequence"/>
</dbReference>
<dbReference type="HAMAP" id="MF_00372">
    <property type="entry name" value="HutI"/>
    <property type="match status" value="1"/>
</dbReference>
<dbReference type="SUPFAM" id="SSF51556">
    <property type="entry name" value="Metallo-dependent hydrolases"/>
    <property type="match status" value="1"/>
</dbReference>
<keyword evidence="3 7" id="KW-0378">Hydrolase</keyword>
<comment type="pathway">
    <text evidence="7">Amino-acid degradation; L-histidine degradation into L-glutamate; N-formimidoyl-L-glutamate from L-histidine: step 3/3.</text>
</comment>
<feature type="binding site" evidence="7">
    <location>
        <position position="151"/>
    </location>
    <ligand>
        <name>N-formimidoyl-L-glutamate</name>
        <dbReference type="ChEBI" id="CHEBI:58928"/>
    </ligand>
</feature>
<name>A0A943EH57_9FIRM</name>
<dbReference type="GO" id="GO:0050480">
    <property type="term" value="F:imidazolonepropionase activity"/>
    <property type="evidence" value="ECO:0007669"/>
    <property type="project" value="UniProtKB-UniRule"/>
</dbReference>
<keyword evidence="4 7" id="KW-0369">Histidine metabolism</keyword>
<sequence>MTKKVLIRNASQIVTPQGHSARFGKAMGDVKVYENVSIFIEDGIIKGIGDPAQWEKEVPQENQIDAAHKAVLPGFVDSHTHLVFGGYRPDEFLWRMGGMSYMDIMNRGGGIINTMKATREASEAELADHAMDHLKKMLAMGVTTVEAKSGYGQDYDTEIKQLHVTQKLNASQPIELVSTFLGAHAVPPEYKGRSEAFLDFLLKEVMPVVKKENLAEFCDIFCEEGVFSVEESRQYLKKAREMGFKLKIHADEIVSLGGSELAGELKATSADHLLHASDAGIKAMAENGVVSTLLPTTAFCLREPFARAREMIDAGCAVALATDFNPGSGFTFSVPLMIGLAVIYMHMTAEEAITALTLNGAAAVGRADRIGSIEIGKQADLTILQYPSYKFLPYHTGVNIVEKVIKKGELVHTASV</sequence>
<dbReference type="Gene3D" id="3.20.20.140">
    <property type="entry name" value="Metal-dependent hydrolases"/>
    <property type="match status" value="1"/>
</dbReference>
<feature type="binding site" evidence="7">
    <location>
        <position position="79"/>
    </location>
    <ligand>
        <name>Fe(3+)</name>
        <dbReference type="ChEBI" id="CHEBI:29034"/>
    </ligand>
</feature>
<evidence type="ECO:0000256" key="2">
    <source>
        <dbReference type="ARBA" id="ARBA00022723"/>
    </source>
</evidence>
<feature type="binding site" evidence="7">
    <location>
        <position position="81"/>
    </location>
    <ligand>
        <name>Zn(2+)</name>
        <dbReference type="ChEBI" id="CHEBI:29105"/>
    </ligand>
</feature>
<evidence type="ECO:0000256" key="6">
    <source>
        <dbReference type="ARBA" id="ARBA00023004"/>
    </source>
</evidence>
<comment type="subcellular location">
    <subcellularLocation>
        <location evidence="7">Cytoplasm</location>
    </subcellularLocation>
</comment>
<proteinExistence type="inferred from homology"/>
<gene>
    <name evidence="7 9" type="primary">hutI</name>
    <name evidence="9" type="ORF">KHX13_06740</name>
</gene>
<reference evidence="9" key="1">
    <citation type="submission" date="2021-02" db="EMBL/GenBank/DDBJ databases">
        <title>Infant gut strain persistence is associated with maternal origin, phylogeny, and functional potential including surface adhesion and iron acquisition.</title>
        <authorList>
            <person name="Lou Y.C."/>
        </authorList>
    </citation>
    <scope>NUCLEOTIDE SEQUENCE</scope>
    <source>
        <strain evidence="9">L3_106_000M1_dasL3_106_000M1_concoct_15</strain>
    </source>
</reference>
<feature type="binding site" evidence="7">
    <location>
        <position position="81"/>
    </location>
    <ligand>
        <name>Fe(3+)</name>
        <dbReference type="ChEBI" id="CHEBI:29034"/>
    </ligand>
</feature>
<dbReference type="Pfam" id="PF01979">
    <property type="entry name" value="Amidohydro_1"/>
    <property type="match status" value="1"/>
</dbReference>
<feature type="binding site" evidence="7">
    <location>
        <position position="323"/>
    </location>
    <ligand>
        <name>Fe(3+)</name>
        <dbReference type="ChEBI" id="CHEBI:29034"/>
    </ligand>
</feature>
<keyword evidence="7" id="KW-0963">Cytoplasm</keyword>
<feature type="binding site" evidence="7">
    <location>
        <position position="184"/>
    </location>
    <ligand>
        <name>4-imidazolone-5-propanoate</name>
        <dbReference type="ChEBI" id="CHEBI:77893"/>
    </ligand>
</feature>
<feature type="binding site" evidence="7">
    <location>
        <position position="323"/>
    </location>
    <ligand>
        <name>Zn(2+)</name>
        <dbReference type="ChEBI" id="CHEBI:29105"/>
    </ligand>
</feature>
<comment type="catalytic activity">
    <reaction evidence="7">
        <text>4-imidazolone-5-propanoate + H2O = N-formimidoyl-L-glutamate</text>
        <dbReference type="Rhea" id="RHEA:23660"/>
        <dbReference type="ChEBI" id="CHEBI:15377"/>
        <dbReference type="ChEBI" id="CHEBI:58928"/>
        <dbReference type="ChEBI" id="CHEBI:77893"/>
        <dbReference type="EC" id="3.5.2.7"/>
    </reaction>
</comment>
<dbReference type="CDD" id="cd01296">
    <property type="entry name" value="Imidazolone-5PH"/>
    <property type="match status" value="1"/>
</dbReference>
<feature type="binding site" evidence="7">
    <location>
        <position position="328"/>
    </location>
    <ligand>
        <name>4-imidazolone-5-propanoate</name>
        <dbReference type="ChEBI" id="CHEBI:77893"/>
    </ligand>
</feature>
<dbReference type="PANTHER" id="PTHR42752:SF1">
    <property type="entry name" value="IMIDAZOLONEPROPIONASE-RELATED"/>
    <property type="match status" value="1"/>
</dbReference>
<dbReference type="EC" id="3.5.2.7" evidence="1 7"/>
<keyword evidence="5 7" id="KW-0862">Zinc</keyword>
<keyword evidence="2 7" id="KW-0479">Metal-binding</keyword>
<dbReference type="GO" id="GO:0005737">
    <property type="term" value="C:cytoplasm"/>
    <property type="evidence" value="ECO:0007669"/>
    <property type="project" value="UniProtKB-SubCell"/>
</dbReference>
<feature type="binding site" evidence="7">
    <location>
        <position position="88"/>
    </location>
    <ligand>
        <name>4-imidazolone-5-propanoate</name>
        <dbReference type="ChEBI" id="CHEBI:77893"/>
    </ligand>
</feature>
<comment type="caution">
    <text evidence="9">The sequence shown here is derived from an EMBL/GenBank/DDBJ whole genome shotgun (WGS) entry which is preliminary data.</text>
</comment>
<evidence type="ECO:0000256" key="3">
    <source>
        <dbReference type="ARBA" id="ARBA00022801"/>
    </source>
</evidence>
<dbReference type="InterPro" id="IPR006680">
    <property type="entry name" value="Amidohydro-rel"/>
</dbReference>
<dbReference type="FunFam" id="3.20.20.140:FF:000007">
    <property type="entry name" value="Imidazolonepropionase"/>
    <property type="match status" value="1"/>
</dbReference>
<dbReference type="NCBIfam" id="TIGR01224">
    <property type="entry name" value="hutI"/>
    <property type="match status" value="1"/>
</dbReference>
<evidence type="ECO:0000259" key="8">
    <source>
        <dbReference type="Pfam" id="PF01979"/>
    </source>
</evidence>
<evidence type="ECO:0000256" key="7">
    <source>
        <dbReference type="HAMAP-Rule" id="MF_00372"/>
    </source>
</evidence>
<feature type="binding site" evidence="7">
    <location>
        <position position="151"/>
    </location>
    <ligand>
        <name>4-imidazolone-5-propanoate</name>
        <dbReference type="ChEBI" id="CHEBI:77893"/>
    </ligand>
</feature>
<dbReference type="InterPro" id="IPR005920">
    <property type="entry name" value="HutI"/>
</dbReference>
<dbReference type="GO" id="GO:0019556">
    <property type="term" value="P:L-histidine catabolic process to glutamate and formamide"/>
    <property type="evidence" value="ECO:0007669"/>
    <property type="project" value="UniProtKB-UniRule"/>
</dbReference>
<evidence type="ECO:0000313" key="10">
    <source>
        <dbReference type="Proteomes" id="UP000754226"/>
    </source>
</evidence>
<dbReference type="AlphaFoldDB" id="A0A943EH57"/>
<evidence type="ECO:0000256" key="5">
    <source>
        <dbReference type="ARBA" id="ARBA00022833"/>
    </source>
</evidence>
<evidence type="ECO:0000256" key="1">
    <source>
        <dbReference type="ARBA" id="ARBA00012864"/>
    </source>
</evidence>
<dbReference type="GO" id="GO:0008270">
    <property type="term" value="F:zinc ion binding"/>
    <property type="evidence" value="ECO:0007669"/>
    <property type="project" value="UniProtKB-UniRule"/>
</dbReference>
<protein>
    <recommendedName>
        <fullName evidence="1 7">Imidazolonepropionase</fullName>
        <ecNumber evidence="1 7">3.5.2.7</ecNumber>
    </recommendedName>
    <alternativeName>
        <fullName evidence="7">Imidazolone-5-propionate hydrolase</fullName>
    </alternativeName>
</protein>
<keyword evidence="6 7" id="KW-0408">Iron</keyword>
<feature type="binding site" evidence="7">
    <location>
        <position position="325"/>
    </location>
    <ligand>
        <name>N-formimidoyl-L-glutamate</name>
        <dbReference type="ChEBI" id="CHEBI:58928"/>
    </ligand>
</feature>
<dbReference type="InterPro" id="IPR011059">
    <property type="entry name" value="Metal-dep_hydrolase_composite"/>
</dbReference>
<feature type="binding site" evidence="7">
    <location>
        <position position="249"/>
    </location>
    <ligand>
        <name>Fe(3+)</name>
        <dbReference type="ChEBI" id="CHEBI:29034"/>
    </ligand>
</feature>